<evidence type="ECO:0000313" key="2">
    <source>
        <dbReference type="Proteomes" id="UP000184383"/>
    </source>
</evidence>
<dbReference type="EMBL" id="KV878218">
    <property type="protein sequence ID" value="OJJ29811.1"/>
    <property type="molecule type" value="Genomic_DNA"/>
</dbReference>
<protein>
    <submittedName>
        <fullName evidence="1">Uncharacterized protein</fullName>
    </submittedName>
</protein>
<evidence type="ECO:0000313" key="1">
    <source>
        <dbReference type="EMBL" id="OJJ29811.1"/>
    </source>
</evidence>
<keyword evidence="2" id="KW-1185">Reference proteome</keyword>
<gene>
    <name evidence="1" type="ORF">ASPWEDRAFT_297955</name>
</gene>
<dbReference type="RefSeq" id="XP_040683488.1">
    <property type="nucleotide sequence ID" value="XM_040833325.1"/>
</dbReference>
<dbReference type="Proteomes" id="UP000184383">
    <property type="component" value="Unassembled WGS sequence"/>
</dbReference>
<organism evidence="1 2">
    <name type="scientific">Aspergillus wentii DTO 134E9</name>
    <dbReference type="NCBI Taxonomy" id="1073089"/>
    <lineage>
        <taxon>Eukaryota</taxon>
        <taxon>Fungi</taxon>
        <taxon>Dikarya</taxon>
        <taxon>Ascomycota</taxon>
        <taxon>Pezizomycotina</taxon>
        <taxon>Eurotiomycetes</taxon>
        <taxon>Eurotiomycetidae</taxon>
        <taxon>Eurotiales</taxon>
        <taxon>Aspergillaceae</taxon>
        <taxon>Aspergillus</taxon>
        <taxon>Aspergillus subgen. Cremei</taxon>
    </lineage>
</organism>
<accession>A0A1L9R4F9</accession>
<dbReference type="VEuPathDB" id="FungiDB:ASPWEDRAFT_297955"/>
<proteinExistence type="predicted"/>
<reference evidence="2" key="1">
    <citation type="journal article" date="2017" name="Genome Biol.">
        <title>Comparative genomics reveals high biological diversity and specific adaptations in the industrially and medically important fungal genus Aspergillus.</title>
        <authorList>
            <person name="de Vries R.P."/>
            <person name="Riley R."/>
            <person name="Wiebenga A."/>
            <person name="Aguilar-Osorio G."/>
            <person name="Amillis S."/>
            <person name="Uchima C.A."/>
            <person name="Anderluh G."/>
            <person name="Asadollahi M."/>
            <person name="Askin M."/>
            <person name="Barry K."/>
            <person name="Battaglia E."/>
            <person name="Bayram O."/>
            <person name="Benocci T."/>
            <person name="Braus-Stromeyer S.A."/>
            <person name="Caldana C."/>
            <person name="Canovas D."/>
            <person name="Cerqueira G.C."/>
            <person name="Chen F."/>
            <person name="Chen W."/>
            <person name="Choi C."/>
            <person name="Clum A."/>
            <person name="Dos Santos R.A."/>
            <person name="Damasio A.R."/>
            <person name="Diallinas G."/>
            <person name="Emri T."/>
            <person name="Fekete E."/>
            <person name="Flipphi M."/>
            <person name="Freyberg S."/>
            <person name="Gallo A."/>
            <person name="Gournas C."/>
            <person name="Habgood R."/>
            <person name="Hainaut M."/>
            <person name="Harispe M.L."/>
            <person name="Henrissat B."/>
            <person name="Hilden K.S."/>
            <person name="Hope R."/>
            <person name="Hossain A."/>
            <person name="Karabika E."/>
            <person name="Karaffa L."/>
            <person name="Karanyi Z."/>
            <person name="Krasevec N."/>
            <person name="Kuo A."/>
            <person name="Kusch H."/>
            <person name="LaButti K."/>
            <person name="Lagendijk E.L."/>
            <person name="Lapidus A."/>
            <person name="Levasseur A."/>
            <person name="Lindquist E."/>
            <person name="Lipzen A."/>
            <person name="Logrieco A.F."/>
            <person name="MacCabe A."/>
            <person name="Maekelae M.R."/>
            <person name="Malavazi I."/>
            <person name="Melin P."/>
            <person name="Meyer V."/>
            <person name="Mielnichuk N."/>
            <person name="Miskei M."/>
            <person name="Molnar A.P."/>
            <person name="Mule G."/>
            <person name="Ngan C.Y."/>
            <person name="Orejas M."/>
            <person name="Orosz E."/>
            <person name="Ouedraogo J.P."/>
            <person name="Overkamp K.M."/>
            <person name="Park H.-S."/>
            <person name="Perrone G."/>
            <person name="Piumi F."/>
            <person name="Punt P.J."/>
            <person name="Ram A.F."/>
            <person name="Ramon A."/>
            <person name="Rauscher S."/>
            <person name="Record E."/>
            <person name="Riano-Pachon D.M."/>
            <person name="Robert V."/>
            <person name="Roehrig J."/>
            <person name="Ruller R."/>
            <person name="Salamov A."/>
            <person name="Salih N.S."/>
            <person name="Samson R.A."/>
            <person name="Sandor E."/>
            <person name="Sanguinetti M."/>
            <person name="Schuetze T."/>
            <person name="Sepcic K."/>
            <person name="Shelest E."/>
            <person name="Sherlock G."/>
            <person name="Sophianopoulou V."/>
            <person name="Squina F.M."/>
            <person name="Sun H."/>
            <person name="Susca A."/>
            <person name="Todd R.B."/>
            <person name="Tsang A."/>
            <person name="Unkles S.E."/>
            <person name="van de Wiele N."/>
            <person name="van Rossen-Uffink D."/>
            <person name="Oliveira J.V."/>
            <person name="Vesth T.C."/>
            <person name="Visser J."/>
            <person name="Yu J.-H."/>
            <person name="Zhou M."/>
            <person name="Andersen M.R."/>
            <person name="Archer D.B."/>
            <person name="Baker S.E."/>
            <person name="Benoit I."/>
            <person name="Brakhage A.A."/>
            <person name="Braus G.H."/>
            <person name="Fischer R."/>
            <person name="Frisvad J.C."/>
            <person name="Goldman G.H."/>
            <person name="Houbraken J."/>
            <person name="Oakley B."/>
            <person name="Pocsi I."/>
            <person name="Scazzocchio C."/>
            <person name="Seiboth B."/>
            <person name="vanKuyk P.A."/>
            <person name="Wortman J."/>
            <person name="Dyer P.S."/>
            <person name="Grigoriev I.V."/>
        </authorList>
    </citation>
    <scope>NUCLEOTIDE SEQUENCE [LARGE SCALE GENOMIC DNA]</scope>
    <source>
        <strain evidence="2">DTO 134E9</strain>
    </source>
</reference>
<name>A0A1L9R4F9_ASPWE</name>
<sequence length="117" mass="13701">MGPSKLDNHEQEQFLIRGTIMLRGMYVWEGGLPLSNNVLNALLYTSSLLQAAYSLRVTLATNVQDIRPCPRNQRKLHMAQKHHIRQLDEVIEIPLSRKINRDERTSNEKRIRREIQK</sequence>
<dbReference type="GeneID" id="63749173"/>
<dbReference type="AlphaFoldDB" id="A0A1L9R4F9"/>